<reference evidence="1 2" key="1">
    <citation type="submission" date="2015-09" db="EMBL/GenBank/DDBJ databases">
        <authorList>
            <consortium name="Pathogen Informatics"/>
        </authorList>
    </citation>
    <scope>NUCLEOTIDE SEQUENCE [LARGE SCALE GENOMIC DNA]</scope>
    <source>
        <strain evidence="1 2">2789STDY5608854</strain>
    </source>
</reference>
<evidence type="ECO:0008006" key="3">
    <source>
        <dbReference type="Google" id="ProtNLM"/>
    </source>
</evidence>
<evidence type="ECO:0000313" key="1">
    <source>
        <dbReference type="EMBL" id="CUO98736.1"/>
    </source>
</evidence>
<accession>A0A174JKM4</accession>
<organism evidence="1 2">
    <name type="scientific">Flavonifractor plautii</name>
    <name type="common">Fusobacterium plautii</name>
    <dbReference type="NCBI Taxonomy" id="292800"/>
    <lineage>
        <taxon>Bacteria</taxon>
        <taxon>Bacillati</taxon>
        <taxon>Bacillota</taxon>
        <taxon>Clostridia</taxon>
        <taxon>Eubacteriales</taxon>
        <taxon>Oscillospiraceae</taxon>
        <taxon>Flavonifractor</taxon>
    </lineage>
</organism>
<proteinExistence type="predicted"/>
<dbReference type="InterPro" id="IPR022118">
    <property type="entry name" value="Peptidase_C70_AvrRpt2"/>
</dbReference>
<dbReference type="Proteomes" id="UP000095746">
    <property type="component" value="Unassembled WGS sequence"/>
</dbReference>
<dbReference type="AlphaFoldDB" id="A0A174JKM4"/>
<dbReference type="EMBL" id="CYZT01000225">
    <property type="protein sequence ID" value="CUO98736.1"/>
    <property type="molecule type" value="Genomic_DNA"/>
</dbReference>
<name>A0A174JKM4_FLAPL</name>
<dbReference type="SUPFAM" id="SSF54001">
    <property type="entry name" value="Cysteine proteinases"/>
    <property type="match status" value="1"/>
</dbReference>
<gene>
    <name evidence="1" type="ORF">ERS852411_02492</name>
</gene>
<protein>
    <recommendedName>
        <fullName evidence="3">Peptidase C39-like domain-containing protein</fullName>
    </recommendedName>
</protein>
<sequence>MPWIRLGDWNEESLAALRHSLEGTGLAGYPGTTLRQAMDIFDGVGGFTYTTNLDYEDPSSEVWMDTIQGWLAEGKPVMVCWNDWGGHWQVIIGYDTMGTETQQDDVFIVADPYDTTDHCQDGYGVLMAERFLYNFSMYGAFPEEEGGSDFLFLVASPAE</sequence>
<dbReference type="Pfam" id="PF12385">
    <property type="entry name" value="Peptidase_C70"/>
    <property type="match status" value="1"/>
</dbReference>
<dbReference type="InterPro" id="IPR038765">
    <property type="entry name" value="Papain-like_cys_pep_sf"/>
</dbReference>
<evidence type="ECO:0000313" key="2">
    <source>
        <dbReference type="Proteomes" id="UP000095746"/>
    </source>
</evidence>